<dbReference type="Pfam" id="PF02875">
    <property type="entry name" value="Mur_ligase_C"/>
    <property type="match status" value="1"/>
</dbReference>
<evidence type="ECO:0000259" key="10">
    <source>
        <dbReference type="Pfam" id="PF02875"/>
    </source>
</evidence>
<dbReference type="InterPro" id="IPR036615">
    <property type="entry name" value="Mur_ligase_C_dom_sf"/>
</dbReference>
<organism evidence="12">
    <name type="scientific">hydrocarbon metagenome</name>
    <dbReference type="NCBI Taxonomy" id="938273"/>
    <lineage>
        <taxon>unclassified sequences</taxon>
        <taxon>metagenomes</taxon>
        <taxon>ecological metagenomes</taxon>
    </lineage>
</organism>
<dbReference type="SUPFAM" id="SSF51984">
    <property type="entry name" value="MurCD N-terminal domain"/>
    <property type="match status" value="1"/>
</dbReference>
<dbReference type="InterPro" id="IPR004101">
    <property type="entry name" value="Mur_ligase_C"/>
</dbReference>
<sequence>MAAAAGQWVHMVGIAGAGMSGIARVLAEEGYRVSGSDLQSNSTTERLSNLGVEVFQGHSSSHVREGIDWLVVSSAIPGDNPELAAARDKNIPVLSRGQMLAELVNKRKGIAVAGAHGKTTTTSMIYMCLSYNSFDPTFIVGGELQGSKLNACLGKGSYAVVEADESDASFLELTPYIAVITNIEDDHLDYYKSVENIQTAFRQYINQVDPDGFAVLYGEDEYNKIIKSITPTRVVTYGEDTANDYYLSDWKPSGMGSIFDIYQQGKHIGKMELSVPGKHNAINAMAAIAITMELGGNLEDTRRAIKDFKGAGRRFEITGSKNGITVIDDYAHHPTEIKVTIEAARKVHNGRIIVVFQPHRYTRTQLLGEKLGESLQEADLVVITDVYSAGEIPIEGIDGKTVYQAAEKNGCNTVYLPTFMDIEKYLLEILKENDMVITMGAGDIWNIGKRILDKL</sequence>
<comment type="catalytic activity">
    <reaction evidence="8">
        <text>UDP-N-acetyl-alpha-D-muramate + L-alanine + ATP = UDP-N-acetyl-alpha-D-muramoyl-L-alanine + ADP + phosphate + H(+)</text>
        <dbReference type="Rhea" id="RHEA:23372"/>
        <dbReference type="ChEBI" id="CHEBI:15378"/>
        <dbReference type="ChEBI" id="CHEBI:30616"/>
        <dbReference type="ChEBI" id="CHEBI:43474"/>
        <dbReference type="ChEBI" id="CHEBI:57972"/>
        <dbReference type="ChEBI" id="CHEBI:70757"/>
        <dbReference type="ChEBI" id="CHEBI:83898"/>
        <dbReference type="ChEBI" id="CHEBI:456216"/>
        <dbReference type="EC" id="6.3.2.8"/>
    </reaction>
</comment>
<dbReference type="GO" id="GO:0008763">
    <property type="term" value="F:UDP-N-acetylmuramate-L-alanine ligase activity"/>
    <property type="evidence" value="ECO:0007669"/>
    <property type="project" value="UniProtKB-EC"/>
</dbReference>
<dbReference type="GO" id="GO:0009252">
    <property type="term" value="P:peptidoglycan biosynthetic process"/>
    <property type="evidence" value="ECO:0007669"/>
    <property type="project" value="UniProtKB-UniPathway"/>
</dbReference>
<dbReference type="InterPro" id="IPR000713">
    <property type="entry name" value="Mur_ligase_N"/>
</dbReference>
<evidence type="ECO:0000256" key="5">
    <source>
        <dbReference type="ARBA" id="ARBA00022598"/>
    </source>
</evidence>
<evidence type="ECO:0000256" key="6">
    <source>
        <dbReference type="ARBA" id="ARBA00022741"/>
    </source>
</evidence>
<evidence type="ECO:0000256" key="1">
    <source>
        <dbReference type="ARBA" id="ARBA00004496"/>
    </source>
</evidence>
<dbReference type="GO" id="GO:0005737">
    <property type="term" value="C:cytoplasm"/>
    <property type="evidence" value="ECO:0007669"/>
    <property type="project" value="UniProtKB-SubCell"/>
</dbReference>
<proteinExistence type="inferred from homology"/>
<comment type="caution">
    <text evidence="12">The sequence shown here is derived from an EMBL/GenBank/DDBJ whole genome shotgun (WGS) entry which is preliminary data.</text>
</comment>
<dbReference type="NCBIfam" id="TIGR01082">
    <property type="entry name" value="murC"/>
    <property type="match status" value="1"/>
</dbReference>
<name>A0A0W8E4K3_9ZZZZ</name>
<evidence type="ECO:0000259" key="9">
    <source>
        <dbReference type="Pfam" id="PF01225"/>
    </source>
</evidence>
<feature type="domain" description="Mur ligase N-terminal catalytic" evidence="9">
    <location>
        <begin position="9"/>
        <end position="107"/>
    </location>
</feature>
<dbReference type="EMBL" id="LNQE01001877">
    <property type="protein sequence ID" value="KUG03564.1"/>
    <property type="molecule type" value="Genomic_DNA"/>
</dbReference>
<dbReference type="InterPro" id="IPR005758">
    <property type="entry name" value="UDP-N-AcMur_Ala_ligase_MurC"/>
</dbReference>
<dbReference type="EC" id="6.3.2.8" evidence="3"/>
<protein>
    <recommendedName>
        <fullName evidence="3">UDP-N-acetylmuramate--L-alanine ligase</fullName>
        <ecNumber evidence="3">6.3.2.8</ecNumber>
    </recommendedName>
</protein>
<dbReference type="InterPro" id="IPR036565">
    <property type="entry name" value="Mur-like_cat_sf"/>
</dbReference>
<comment type="subcellular location">
    <subcellularLocation>
        <location evidence="1">Cytoplasm</location>
    </subcellularLocation>
</comment>
<evidence type="ECO:0000256" key="3">
    <source>
        <dbReference type="ARBA" id="ARBA00012211"/>
    </source>
</evidence>
<accession>A0A0W8E4K3</accession>
<keyword evidence="5 12" id="KW-0436">Ligase</keyword>
<dbReference type="PANTHER" id="PTHR43445">
    <property type="entry name" value="UDP-N-ACETYLMURAMATE--L-ALANINE LIGASE-RELATED"/>
    <property type="match status" value="1"/>
</dbReference>
<gene>
    <name evidence="12" type="ORF">ASZ90_018997</name>
</gene>
<dbReference type="Pfam" id="PF01225">
    <property type="entry name" value="Mur_ligase"/>
    <property type="match status" value="1"/>
</dbReference>
<dbReference type="Gene3D" id="3.40.50.720">
    <property type="entry name" value="NAD(P)-binding Rossmann-like Domain"/>
    <property type="match status" value="1"/>
</dbReference>
<keyword evidence="7" id="KW-0067">ATP-binding</keyword>
<evidence type="ECO:0000259" key="11">
    <source>
        <dbReference type="Pfam" id="PF08245"/>
    </source>
</evidence>
<dbReference type="Pfam" id="PF08245">
    <property type="entry name" value="Mur_ligase_M"/>
    <property type="match status" value="1"/>
</dbReference>
<dbReference type="PANTHER" id="PTHR43445:SF3">
    <property type="entry name" value="UDP-N-ACETYLMURAMATE--L-ALANINE LIGASE"/>
    <property type="match status" value="1"/>
</dbReference>
<dbReference type="SUPFAM" id="SSF53244">
    <property type="entry name" value="MurD-like peptide ligases, peptide-binding domain"/>
    <property type="match status" value="1"/>
</dbReference>
<keyword evidence="4" id="KW-0963">Cytoplasm</keyword>
<evidence type="ECO:0000256" key="7">
    <source>
        <dbReference type="ARBA" id="ARBA00022840"/>
    </source>
</evidence>
<dbReference type="SUPFAM" id="SSF53623">
    <property type="entry name" value="MurD-like peptide ligases, catalytic domain"/>
    <property type="match status" value="1"/>
</dbReference>
<keyword evidence="6" id="KW-0547">Nucleotide-binding</keyword>
<evidence type="ECO:0000256" key="4">
    <source>
        <dbReference type="ARBA" id="ARBA00022490"/>
    </source>
</evidence>
<evidence type="ECO:0000256" key="2">
    <source>
        <dbReference type="ARBA" id="ARBA00004752"/>
    </source>
</evidence>
<dbReference type="InterPro" id="IPR050061">
    <property type="entry name" value="MurCDEF_pg_biosynth"/>
</dbReference>
<dbReference type="InterPro" id="IPR013221">
    <property type="entry name" value="Mur_ligase_cen"/>
</dbReference>
<feature type="domain" description="Mur ligase C-terminal" evidence="10">
    <location>
        <begin position="313"/>
        <end position="442"/>
    </location>
</feature>
<dbReference type="HAMAP" id="MF_00046">
    <property type="entry name" value="MurC"/>
    <property type="match status" value="1"/>
</dbReference>
<comment type="pathway">
    <text evidence="2">Cell wall biogenesis; peptidoglycan biosynthesis.</text>
</comment>
<dbReference type="AlphaFoldDB" id="A0A0W8E4K3"/>
<reference evidence="12" key="1">
    <citation type="journal article" date="2015" name="Proc. Natl. Acad. Sci. U.S.A.">
        <title>Networks of energetic and metabolic interactions define dynamics in microbial communities.</title>
        <authorList>
            <person name="Embree M."/>
            <person name="Liu J.K."/>
            <person name="Al-Bassam M.M."/>
            <person name="Zengler K."/>
        </authorList>
    </citation>
    <scope>NUCLEOTIDE SEQUENCE</scope>
</reference>
<evidence type="ECO:0000313" key="12">
    <source>
        <dbReference type="EMBL" id="KUG03564.1"/>
    </source>
</evidence>
<feature type="domain" description="Mur ligase central" evidence="11">
    <location>
        <begin position="112"/>
        <end position="290"/>
    </location>
</feature>
<dbReference type="GO" id="GO:0005524">
    <property type="term" value="F:ATP binding"/>
    <property type="evidence" value="ECO:0007669"/>
    <property type="project" value="UniProtKB-KW"/>
</dbReference>
<dbReference type="UniPathway" id="UPA00219"/>
<evidence type="ECO:0000256" key="8">
    <source>
        <dbReference type="ARBA" id="ARBA00047833"/>
    </source>
</evidence>
<dbReference type="Gene3D" id="3.40.1190.10">
    <property type="entry name" value="Mur-like, catalytic domain"/>
    <property type="match status" value="1"/>
</dbReference>
<dbReference type="Gene3D" id="3.90.190.20">
    <property type="entry name" value="Mur ligase, C-terminal domain"/>
    <property type="match status" value="1"/>
</dbReference>